<feature type="binding site" evidence="4">
    <location>
        <begin position="132"/>
        <end position="140"/>
    </location>
    <ligand>
        <name>ATP</name>
        <dbReference type="ChEBI" id="CHEBI:30616"/>
    </ligand>
</feature>
<accession>A0A084JJ97</accession>
<dbReference type="PANTHER" id="PTHR23407">
    <property type="entry name" value="ATPASE INHIBITOR/5-FORMYLTETRAHYDROFOLATE CYCLO-LIGASE"/>
    <property type="match status" value="1"/>
</dbReference>
<evidence type="ECO:0000313" key="7">
    <source>
        <dbReference type="Proteomes" id="UP000028525"/>
    </source>
</evidence>
<keyword evidence="5" id="KW-0479">Metal-binding</keyword>
<sequence>MEKLEKNDIRLLIKEKRKTLETTAESMWNDAICEQLLSLDDILRAFCVYCYVSFRREAGTWRFMEALLKQGKCVAVPKVVGKELEFYIISGKADLEEGIMGIMEPKPTCLKIHDPEAPVIVPGVAFDKSGNRLGYGGGYYDRLFEREPNHARIAIAYGFQIFDHIPTEPHDKRMDRIITP</sequence>
<dbReference type="PANTHER" id="PTHR23407:SF1">
    <property type="entry name" value="5-FORMYLTETRAHYDROFOLATE CYCLO-LIGASE"/>
    <property type="match status" value="1"/>
</dbReference>
<dbReference type="Gene3D" id="3.40.50.10420">
    <property type="entry name" value="NagB/RpiA/CoA transferase-like"/>
    <property type="match status" value="1"/>
</dbReference>
<name>A0A084JJ97_9FIRM</name>
<dbReference type="GO" id="GO:0009396">
    <property type="term" value="P:folic acid-containing compound biosynthetic process"/>
    <property type="evidence" value="ECO:0007669"/>
    <property type="project" value="TreeGrafter"/>
</dbReference>
<dbReference type="GO" id="GO:0035999">
    <property type="term" value="P:tetrahydrofolate interconversion"/>
    <property type="evidence" value="ECO:0007669"/>
    <property type="project" value="TreeGrafter"/>
</dbReference>
<feature type="binding site" evidence="4">
    <location>
        <position position="57"/>
    </location>
    <ligand>
        <name>substrate</name>
    </ligand>
</feature>
<evidence type="ECO:0000256" key="1">
    <source>
        <dbReference type="ARBA" id="ARBA00010638"/>
    </source>
</evidence>
<evidence type="ECO:0000256" key="5">
    <source>
        <dbReference type="RuleBase" id="RU361279"/>
    </source>
</evidence>
<dbReference type="GO" id="GO:0005524">
    <property type="term" value="F:ATP binding"/>
    <property type="evidence" value="ECO:0007669"/>
    <property type="project" value="UniProtKB-KW"/>
</dbReference>
<dbReference type="InterPro" id="IPR002698">
    <property type="entry name" value="FTHF_cligase"/>
</dbReference>
<evidence type="ECO:0000256" key="4">
    <source>
        <dbReference type="PIRSR" id="PIRSR006806-1"/>
    </source>
</evidence>
<keyword evidence="6" id="KW-0436">Ligase</keyword>
<feature type="binding site" evidence="4">
    <location>
        <position position="52"/>
    </location>
    <ligand>
        <name>substrate</name>
    </ligand>
</feature>
<evidence type="ECO:0000256" key="2">
    <source>
        <dbReference type="ARBA" id="ARBA00022741"/>
    </source>
</evidence>
<dbReference type="GO" id="GO:0046872">
    <property type="term" value="F:metal ion binding"/>
    <property type="evidence" value="ECO:0007669"/>
    <property type="project" value="UniProtKB-KW"/>
</dbReference>
<dbReference type="PIRSF" id="PIRSF006806">
    <property type="entry name" value="FTHF_cligase"/>
    <property type="match status" value="1"/>
</dbReference>
<comment type="cofactor">
    <cofactor evidence="5">
        <name>Mg(2+)</name>
        <dbReference type="ChEBI" id="CHEBI:18420"/>
    </cofactor>
</comment>
<proteinExistence type="inferred from homology"/>
<feature type="binding site" evidence="4">
    <location>
        <begin position="6"/>
        <end position="10"/>
    </location>
    <ligand>
        <name>ATP</name>
        <dbReference type="ChEBI" id="CHEBI:30616"/>
    </ligand>
</feature>
<keyword evidence="5" id="KW-0460">Magnesium</keyword>
<evidence type="ECO:0000256" key="3">
    <source>
        <dbReference type="ARBA" id="ARBA00022840"/>
    </source>
</evidence>
<reference evidence="6 7" key="1">
    <citation type="submission" date="2014-07" db="EMBL/GenBank/DDBJ databases">
        <title>Draft genome of Clostridium celerecrescens 152B isolated from sediments associated with methane hydrate from Krishna Godavari basin.</title>
        <authorList>
            <person name="Honkalas V.S."/>
            <person name="Dabir A.P."/>
            <person name="Arora P."/>
            <person name="Dhakephalkar P.K."/>
        </authorList>
    </citation>
    <scope>NUCLEOTIDE SEQUENCE [LARGE SCALE GENOMIC DNA]</scope>
    <source>
        <strain evidence="6 7">152B</strain>
    </source>
</reference>
<evidence type="ECO:0000313" key="6">
    <source>
        <dbReference type="EMBL" id="KEZ89031.1"/>
    </source>
</evidence>
<organism evidence="6 7">
    <name type="scientific">Lacrimispora celerecrescens</name>
    <dbReference type="NCBI Taxonomy" id="29354"/>
    <lineage>
        <taxon>Bacteria</taxon>
        <taxon>Bacillati</taxon>
        <taxon>Bacillota</taxon>
        <taxon>Clostridia</taxon>
        <taxon>Lachnospirales</taxon>
        <taxon>Lachnospiraceae</taxon>
        <taxon>Lacrimispora</taxon>
    </lineage>
</organism>
<dbReference type="RefSeq" id="WP_038282918.1">
    <property type="nucleotide sequence ID" value="NZ_JPME01000020.1"/>
</dbReference>
<dbReference type="Proteomes" id="UP000028525">
    <property type="component" value="Unassembled WGS sequence"/>
</dbReference>
<dbReference type="AlphaFoldDB" id="A0A084JJ97"/>
<keyword evidence="2 4" id="KW-0547">Nucleotide-binding</keyword>
<dbReference type="InterPro" id="IPR037171">
    <property type="entry name" value="NagB/RpiA_transferase-like"/>
</dbReference>
<dbReference type="Pfam" id="PF01812">
    <property type="entry name" value="5-FTHF_cyc-lig"/>
    <property type="match status" value="1"/>
</dbReference>
<gene>
    <name evidence="6" type="ORF">IO98_16400</name>
</gene>
<dbReference type="STRING" id="29354.IO98_16400"/>
<keyword evidence="7" id="KW-1185">Reference proteome</keyword>
<keyword evidence="3 4" id="KW-0067">ATP-binding</keyword>
<dbReference type="NCBIfam" id="TIGR02727">
    <property type="entry name" value="MTHFS_bact"/>
    <property type="match status" value="1"/>
</dbReference>
<comment type="caution">
    <text evidence="6">The sequence shown here is derived from an EMBL/GenBank/DDBJ whole genome shotgun (WGS) entry which is preliminary data.</text>
</comment>
<dbReference type="OrthoDB" id="9801938at2"/>
<dbReference type="GO" id="GO:0030272">
    <property type="term" value="F:5-formyltetrahydrofolate cyclo-ligase activity"/>
    <property type="evidence" value="ECO:0007669"/>
    <property type="project" value="UniProtKB-EC"/>
</dbReference>
<dbReference type="SUPFAM" id="SSF100950">
    <property type="entry name" value="NagB/RpiA/CoA transferase-like"/>
    <property type="match status" value="1"/>
</dbReference>
<comment type="catalytic activity">
    <reaction evidence="5">
        <text>(6S)-5-formyl-5,6,7,8-tetrahydrofolate + ATP = (6R)-5,10-methenyltetrahydrofolate + ADP + phosphate</text>
        <dbReference type="Rhea" id="RHEA:10488"/>
        <dbReference type="ChEBI" id="CHEBI:30616"/>
        <dbReference type="ChEBI" id="CHEBI:43474"/>
        <dbReference type="ChEBI" id="CHEBI:57455"/>
        <dbReference type="ChEBI" id="CHEBI:57457"/>
        <dbReference type="ChEBI" id="CHEBI:456216"/>
        <dbReference type="EC" id="6.3.3.2"/>
    </reaction>
</comment>
<dbReference type="InterPro" id="IPR024185">
    <property type="entry name" value="FTHF_cligase-like_sf"/>
</dbReference>
<dbReference type="EMBL" id="JPME01000020">
    <property type="protein sequence ID" value="KEZ89031.1"/>
    <property type="molecule type" value="Genomic_DNA"/>
</dbReference>
<comment type="similarity">
    <text evidence="1 5">Belongs to the 5-formyltetrahydrofolate cyclo-ligase family.</text>
</comment>
<protein>
    <recommendedName>
        <fullName evidence="5">5-formyltetrahydrofolate cyclo-ligase</fullName>
        <ecNumber evidence="5">6.3.3.2</ecNumber>
    </recommendedName>
</protein>
<dbReference type="EC" id="6.3.3.2" evidence="5"/>